<accession>A0A182PYL4</accession>
<dbReference type="Proteomes" id="UP000075885">
    <property type="component" value="Unassembled WGS sequence"/>
</dbReference>
<evidence type="ECO:0000313" key="11">
    <source>
        <dbReference type="Proteomes" id="UP000075885"/>
    </source>
</evidence>
<comment type="subcellular location">
    <subcellularLocation>
        <location evidence="1">Nucleus</location>
    </subcellularLocation>
</comment>
<evidence type="ECO:0000259" key="9">
    <source>
        <dbReference type="PROSITE" id="PS50157"/>
    </source>
</evidence>
<keyword evidence="5" id="KW-0862">Zinc</keyword>
<evidence type="ECO:0000256" key="8">
    <source>
        <dbReference type="SAM" id="MobiDB-lite"/>
    </source>
</evidence>
<dbReference type="AlphaFoldDB" id="A0A182PYL4"/>
<keyword evidence="6" id="KW-0539">Nucleus</keyword>
<sequence length="298" mass="34467">MKSSINENVTTDIENDDAERPEIASSSAVAKEIVHKTDESIHGDPQNQTTQLKRDREGAKPKLVCCGCNPSPEFASPSELASHCDEQHKKYRITDGSIRPFECNICFQRFLTKFLLKHHQERPYRKRSHICGSCGLAYFTSSALKRHETVCTVVDKNYTCEECGKQFRQIITLKNHRKLHQAQKTFACSVCSKTFKQKFEITIHMVTHTGEQPFPCDQCPARFKRKQALKNHQHRHLNPRPFKCETCDEWFSNPTARKFHRLTVHEGLDPFRCDQCGVSYGRRLRLTQHMRRVHGAVI</sequence>
<evidence type="ECO:0000256" key="5">
    <source>
        <dbReference type="ARBA" id="ARBA00022833"/>
    </source>
</evidence>
<dbReference type="FunFam" id="3.30.160.60:FF:000671">
    <property type="entry name" value="Zinc finger protein 26"/>
    <property type="match status" value="1"/>
</dbReference>
<feature type="domain" description="C2H2-type" evidence="9">
    <location>
        <begin position="214"/>
        <end position="241"/>
    </location>
</feature>
<proteinExistence type="predicted"/>
<keyword evidence="3" id="KW-0677">Repeat</keyword>
<dbReference type="FunFam" id="3.30.160.60:FF:000100">
    <property type="entry name" value="Zinc finger 45-like"/>
    <property type="match status" value="1"/>
</dbReference>
<name>A0A182PYL4_9DIPT</name>
<evidence type="ECO:0000256" key="7">
    <source>
        <dbReference type="PROSITE-ProRule" id="PRU00042"/>
    </source>
</evidence>
<evidence type="ECO:0000313" key="10">
    <source>
        <dbReference type="EnsemblMetazoa" id="AEPI014410-PA"/>
    </source>
</evidence>
<protein>
    <recommendedName>
        <fullName evidence="9">C2H2-type domain-containing protein</fullName>
    </recommendedName>
</protein>
<feature type="domain" description="C2H2-type" evidence="9">
    <location>
        <begin position="158"/>
        <end position="185"/>
    </location>
</feature>
<feature type="region of interest" description="Disordered" evidence="8">
    <location>
        <begin position="1"/>
        <end position="56"/>
    </location>
</feature>
<evidence type="ECO:0000256" key="2">
    <source>
        <dbReference type="ARBA" id="ARBA00022723"/>
    </source>
</evidence>
<feature type="compositionally biased region" description="Polar residues" evidence="8">
    <location>
        <begin position="1"/>
        <end position="12"/>
    </location>
</feature>
<dbReference type="VEuPathDB" id="VectorBase:AEPI014410"/>
<feature type="domain" description="C2H2-type" evidence="9">
    <location>
        <begin position="271"/>
        <end position="294"/>
    </location>
</feature>
<dbReference type="GO" id="GO:0005634">
    <property type="term" value="C:nucleus"/>
    <property type="evidence" value="ECO:0007669"/>
    <property type="project" value="UniProtKB-SubCell"/>
</dbReference>
<keyword evidence="2" id="KW-0479">Metal-binding</keyword>
<dbReference type="STRING" id="199890.A0A182PYL4"/>
<dbReference type="EnsemblMetazoa" id="AEPI014410-RA">
    <property type="protein sequence ID" value="AEPI014410-PA"/>
    <property type="gene ID" value="AEPI014410"/>
</dbReference>
<dbReference type="SMART" id="SM00355">
    <property type="entry name" value="ZnF_C2H2"/>
    <property type="match status" value="8"/>
</dbReference>
<dbReference type="FunFam" id="3.30.160.60:FF:000145">
    <property type="entry name" value="Zinc finger protein 574"/>
    <property type="match status" value="1"/>
</dbReference>
<dbReference type="SUPFAM" id="SSF57667">
    <property type="entry name" value="beta-beta-alpha zinc fingers"/>
    <property type="match status" value="4"/>
</dbReference>
<dbReference type="PANTHER" id="PTHR24406">
    <property type="entry name" value="TRANSCRIPTIONAL REPRESSOR CTCFL-RELATED"/>
    <property type="match status" value="1"/>
</dbReference>
<reference evidence="10" key="2">
    <citation type="submission" date="2020-05" db="UniProtKB">
        <authorList>
            <consortium name="EnsemblMetazoa"/>
        </authorList>
    </citation>
    <scope>IDENTIFICATION</scope>
    <source>
        <strain evidence="10">Epiroticus2</strain>
    </source>
</reference>
<dbReference type="PROSITE" id="PS50157">
    <property type="entry name" value="ZINC_FINGER_C2H2_2"/>
    <property type="match status" value="5"/>
</dbReference>
<dbReference type="InterPro" id="IPR036236">
    <property type="entry name" value="Znf_C2H2_sf"/>
</dbReference>
<dbReference type="InterPro" id="IPR013087">
    <property type="entry name" value="Znf_C2H2_type"/>
</dbReference>
<dbReference type="Pfam" id="PF00096">
    <property type="entry name" value="zf-C2H2"/>
    <property type="match status" value="4"/>
</dbReference>
<dbReference type="PROSITE" id="PS00028">
    <property type="entry name" value="ZINC_FINGER_C2H2_1"/>
    <property type="match status" value="5"/>
</dbReference>
<keyword evidence="4 7" id="KW-0863">Zinc-finger</keyword>
<keyword evidence="11" id="KW-1185">Reference proteome</keyword>
<evidence type="ECO:0000256" key="4">
    <source>
        <dbReference type="ARBA" id="ARBA00022771"/>
    </source>
</evidence>
<feature type="domain" description="C2H2-type" evidence="9">
    <location>
        <begin position="242"/>
        <end position="270"/>
    </location>
</feature>
<dbReference type="Gene3D" id="3.30.160.60">
    <property type="entry name" value="Classic Zinc Finger"/>
    <property type="match status" value="5"/>
</dbReference>
<feature type="domain" description="C2H2-type" evidence="9">
    <location>
        <begin position="186"/>
        <end position="213"/>
    </location>
</feature>
<evidence type="ECO:0000256" key="6">
    <source>
        <dbReference type="ARBA" id="ARBA00023242"/>
    </source>
</evidence>
<dbReference type="InterPro" id="IPR050888">
    <property type="entry name" value="ZnF_C2H2-type_TF"/>
</dbReference>
<evidence type="ECO:0000256" key="1">
    <source>
        <dbReference type="ARBA" id="ARBA00004123"/>
    </source>
</evidence>
<dbReference type="GO" id="GO:0008270">
    <property type="term" value="F:zinc ion binding"/>
    <property type="evidence" value="ECO:0007669"/>
    <property type="project" value="UniProtKB-KW"/>
</dbReference>
<organism evidence="10 11">
    <name type="scientific">Anopheles epiroticus</name>
    <dbReference type="NCBI Taxonomy" id="199890"/>
    <lineage>
        <taxon>Eukaryota</taxon>
        <taxon>Metazoa</taxon>
        <taxon>Ecdysozoa</taxon>
        <taxon>Arthropoda</taxon>
        <taxon>Hexapoda</taxon>
        <taxon>Insecta</taxon>
        <taxon>Pterygota</taxon>
        <taxon>Neoptera</taxon>
        <taxon>Endopterygota</taxon>
        <taxon>Diptera</taxon>
        <taxon>Nematocera</taxon>
        <taxon>Culicoidea</taxon>
        <taxon>Culicidae</taxon>
        <taxon>Anophelinae</taxon>
        <taxon>Anopheles</taxon>
    </lineage>
</organism>
<evidence type="ECO:0000256" key="3">
    <source>
        <dbReference type="ARBA" id="ARBA00022737"/>
    </source>
</evidence>
<feature type="compositionally biased region" description="Basic and acidic residues" evidence="8">
    <location>
        <begin position="32"/>
        <end position="42"/>
    </location>
</feature>
<reference evidence="11" key="1">
    <citation type="submission" date="2013-03" db="EMBL/GenBank/DDBJ databases">
        <title>The Genome Sequence of Anopheles epiroticus epiroticus2.</title>
        <authorList>
            <consortium name="The Broad Institute Genomics Platform"/>
            <person name="Neafsey D.E."/>
            <person name="Howell P."/>
            <person name="Walker B."/>
            <person name="Young S.K."/>
            <person name="Zeng Q."/>
            <person name="Gargeya S."/>
            <person name="Fitzgerald M."/>
            <person name="Haas B."/>
            <person name="Abouelleil A."/>
            <person name="Allen A.W."/>
            <person name="Alvarado L."/>
            <person name="Arachchi H.M."/>
            <person name="Berlin A.M."/>
            <person name="Chapman S.B."/>
            <person name="Gainer-Dewar J."/>
            <person name="Goldberg J."/>
            <person name="Griggs A."/>
            <person name="Gujja S."/>
            <person name="Hansen M."/>
            <person name="Howarth C."/>
            <person name="Imamovic A."/>
            <person name="Ireland A."/>
            <person name="Larimer J."/>
            <person name="McCowan C."/>
            <person name="Murphy C."/>
            <person name="Pearson M."/>
            <person name="Poon T.W."/>
            <person name="Priest M."/>
            <person name="Roberts A."/>
            <person name="Saif S."/>
            <person name="Shea T."/>
            <person name="Sisk P."/>
            <person name="Sykes S."/>
            <person name="Wortman J."/>
            <person name="Nusbaum C."/>
            <person name="Birren B."/>
        </authorList>
    </citation>
    <scope>NUCLEOTIDE SEQUENCE [LARGE SCALE GENOMIC DNA]</scope>
    <source>
        <strain evidence="11">Epiroticus2</strain>
    </source>
</reference>